<keyword evidence="7" id="KW-0594">Phospholipid biosynthesis</keyword>
<dbReference type="STRING" id="395961.Cyan7425_3759"/>
<dbReference type="NCBIfam" id="TIGR00147">
    <property type="entry name" value="YegS/Rv2252/BmrU family lipid kinase"/>
    <property type="match status" value="1"/>
</dbReference>
<keyword evidence="6" id="KW-0067">ATP-binding</keyword>
<dbReference type="Pfam" id="PF00781">
    <property type="entry name" value="DAGK_cat"/>
    <property type="match status" value="1"/>
</dbReference>
<dbReference type="GO" id="GO:0005524">
    <property type="term" value="F:ATP binding"/>
    <property type="evidence" value="ECO:0007669"/>
    <property type="project" value="UniProtKB-KW"/>
</dbReference>
<dbReference type="NCBIfam" id="NF009604">
    <property type="entry name" value="PRK13057.1"/>
    <property type="match status" value="1"/>
</dbReference>
<sequence length="299" mass="33088">MPRRALLLINRHSRRGRQGISQAVELLQAAGLELWEEPARHSHHLADIILAYRDRCDLVIIGGGDGTLNAALPGLVETGLPLGILPLGTANDLARSLGIPNTLADACRVITTGHQRSIDLGWVNGRYFLNVASLGLSCAITERLTHEVKQRWGVLAYAATAIQVIWQTRPFRAEISWNGQTLAVRTVQIAVGNGRFYGGGLPIAHDAVLDDQRLDLYSLEIDHWWKIFPLLPAMSRGRQGNWPEVRCIQTDEVEIRTRRPYPINTDGELTTYTPARFRVLPQILPVFVPPEVDAPGLSG</sequence>
<dbReference type="Gene3D" id="2.60.200.40">
    <property type="match status" value="1"/>
</dbReference>
<protein>
    <submittedName>
        <fullName evidence="10">Diacylglycerol kinase catalytic region</fullName>
    </submittedName>
</protein>
<dbReference type="PANTHER" id="PTHR12358:SF54">
    <property type="entry name" value="SPHINGOSINE KINASE RELATED PROTEIN"/>
    <property type="match status" value="1"/>
</dbReference>
<dbReference type="EMBL" id="CP001344">
    <property type="protein sequence ID" value="ACL46078.1"/>
    <property type="molecule type" value="Genomic_DNA"/>
</dbReference>
<evidence type="ECO:0000256" key="3">
    <source>
        <dbReference type="ARBA" id="ARBA00022679"/>
    </source>
</evidence>
<dbReference type="InterPro" id="IPR045540">
    <property type="entry name" value="YegS/DAGK_C"/>
</dbReference>
<evidence type="ECO:0000256" key="1">
    <source>
        <dbReference type="ARBA" id="ARBA00001946"/>
    </source>
</evidence>
<evidence type="ECO:0000313" key="10">
    <source>
        <dbReference type="EMBL" id="ACL46078.1"/>
    </source>
</evidence>
<evidence type="ECO:0000256" key="6">
    <source>
        <dbReference type="ARBA" id="ARBA00022840"/>
    </source>
</evidence>
<evidence type="ECO:0000256" key="7">
    <source>
        <dbReference type="ARBA" id="ARBA00023209"/>
    </source>
</evidence>
<dbReference type="PROSITE" id="PS50146">
    <property type="entry name" value="DAGK"/>
    <property type="match status" value="1"/>
</dbReference>
<dbReference type="HOGENOM" id="CLU_045532_1_3_3"/>
<name>B8HTJ7_CYAP4</name>
<evidence type="ECO:0000256" key="4">
    <source>
        <dbReference type="ARBA" id="ARBA00022741"/>
    </source>
</evidence>
<reference evidence="10" key="1">
    <citation type="submission" date="2009-01" db="EMBL/GenBank/DDBJ databases">
        <title>Complete sequence of chromosome Cyanothece sp. PCC 7425.</title>
        <authorList>
            <consortium name="US DOE Joint Genome Institute"/>
            <person name="Lucas S."/>
            <person name="Copeland A."/>
            <person name="Lapidus A."/>
            <person name="Glavina del Rio T."/>
            <person name="Dalin E."/>
            <person name="Tice H."/>
            <person name="Bruce D."/>
            <person name="Goodwin L."/>
            <person name="Pitluck S."/>
            <person name="Sims D."/>
            <person name="Meineke L."/>
            <person name="Brettin T."/>
            <person name="Detter J.C."/>
            <person name="Han C."/>
            <person name="Larimer F."/>
            <person name="Land M."/>
            <person name="Hauser L."/>
            <person name="Kyrpides N."/>
            <person name="Ovchinnikova G."/>
            <person name="Liberton M."/>
            <person name="Stoeckel J."/>
            <person name="Banerjee A."/>
            <person name="Singh A."/>
            <person name="Page L."/>
            <person name="Sato H."/>
            <person name="Zhao L."/>
            <person name="Sherman L."/>
            <person name="Pakrasi H."/>
            <person name="Richardson P."/>
        </authorList>
    </citation>
    <scope>NUCLEOTIDE SEQUENCE</scope>
    <source>
        <strain evidence="10">PCC 7425</strain>
    </source>
</reference>
<dbReference type="InterPro" id="IPR017438">
    <property type="entry name" value="ATP-NAD_kinase_N"/>
</dbReference>
<evidence type="ECO:0000259" key="9">
    <source>
        <dbReference type="PROSITE" id="PS50146"/>
    </source>
</evidence>
<keyword evidence="7" id="KW-0443">Lipid metabolism</keyword>
<keyword evidence="5 10" id="KW-0418">Kinase</keyword>
<dbReference type="eggNOG" id="COG1597">
    <property type="taxonomic scope" value="Bacteria"/>
</dbReference>
<dbReference type="GO" id="GO:0008654">
    <property type="term" value="P:phospholipid biosynthetic process"/>
    <property type="evidence" value="ECO:0007669"/>
    <property type="project" value="UniProtKB-KW"/>
</dbReference>
<keyword evidence="3" id="KW-0808">Transferase</keyword>
<gene>
    <name evidence="10" type="ordered locus">Cyan7425_3759</name>
</gene>
<dbReference type="SMART" id="SM00046">
    <property type="entry name" value="DAGKc"/>
    <property type="match status" value="1"/>
</dbReference>
<keyword evidence="4" id="KW-0547">Nucleotide-binding</keyword>
<evidence type="ECO:0000256" key="5">
    <source>
        <dbReference type="ARBA" id="ARBA00022777"/>
    </source>
</evidence>
<dbReference type="InterPro" id="IPR005218">
    <property type="entry name" value="Diacylglycerol/lipid_kinase"/>
</dbReference>
<dbReference type="PANTHER" id="PTHR12358">
    <property type="entry name" value="SPHINGOSINE KINASE"/>
    <property type="match status" value="1"/>
</dbReference>
<dbReference type="OrthoDB" id="142078at2"/>
<dbReference type="SUPFAM" id="SSF111331">
    <property type="entry name" value="NAD kinase/diacylglycerol kinase-like"/>
    <property type="match status" value="1"/>
</dbReference>
<dbReference type="InterPro" id="IPR016064">
    <property type="entry name" value="NAD/diacylglycerol_kinase_sf"/>
</dbReference>
<accession>B8HTJ7</accession>
<dbReference type="InterPro" id="IPR001206">
    <property type="entry name" value="Diacylglycerol_kinase_cat_dom"/>
</dbReference>
<organism evidence="10">
    <name type="scientific">Cyanothece sp. (strain PCC 7425 / ATCC 29141)</name>
    <dbReference type="NCBI Taxonomy" id="395961"/>
    <lineage>
        <taxon>Bacteria</taxon>
        <taxon>Bacillati</taxon>
        <taxon>Cyanobacteriota</taxon>
        <taxon>Cyanophyceae</taxon>
        <taxon>Gomontiellales</taxon>
        <taxon>Cyanothecaceae</taxon>
        <taxon>Cyanothece</taxon>
    </lineage>
</organism>
<comment type="cofactor">
    <cofactor evidence="1">
        <name>Mg(2+)</name>
        <dbReference type="ChEBI" id="CHEBI:18420"/>
    </cofactor>
</comment>
<dbReference type="Gene3D" id="3.40.50.10330">
    <property type="entry name" value="Probable inorganic polyphosphate/atp-NAD kinase, domain 1"/>
    <property type="match status" value="1"/>
</dbReference>
<keyword evidence="8" id="KW-1208">Phospholipid metabolism</keyword>
<keyword evidence="7" id="KW-0444">Lipid biosynthesis</keyword>
<comment type="similarity">
    <text evidence="2">Belongs to the diacylglycerol/lipid kinase family.</text>
</comment>
<proteinExistence type="inferred from homology"/>
<dbReference type="AlphaFoldDB" id="B8HTJ7"/>
<dbReference type="InterPro" id="IPR050187">
    <property type="entry name" value="Lipid_Phosphate_FormReg"/>
</dbReference>
<dbReference type="Pfam" id="PF19279">
    <property type="entry name" value="YegS_C"/>
    <property type="match status" value="1"/>
</dbReference>
<evidence type="ECO:0000256" key="8">
    <source>
        <dbReference type="ARBA" id="ARBA00023264"/>
    </source>
</evidence>
<dbReference type="GO" id="GO:0016301">
    <property type="term" value="F:kinase activity"/>
    <property type="evidence" value="ECO:0007669"/>
    <property type="project" value="UniProtKB-KW"/>
</dbReference>
<evidence type="ECO:0000256" key="2">
    <source>
        <dbReference type="ARBA" id="ARBA00005983"/>
    </source>
</evidence>
<dbReference type="KEGG" id="cyn:Cyan7425_3759"/>
<feature type="domain" description="DAGKc" evidence="9">
    <location>
        <begin position="1"/>
        <end position="127"/>
    </location>
</feature>